<dbReference type="InterPro" id="IPR002035">
    <property type="entry name" value="VWF_A"/>
</dbReference>
<dbReference type="Pfam" id="PF13519">
    <property type="entry name" value="VWA_2"/>
    <property type="match status" value="1"/>
</dbReference>
<feature type="region of interest" description="Disordered" evidence="1">
    <location>
        <begin position="821"/>
        <end position="862"/>
    </location>
</feature>
<dbReference type="Gene3D" id="3.40.50.410">
    <property type="entry name" value="von Willebrand factor, type A domain"/>
    <property type="match status" value="1"/>
</dbReference>
<organism evidence="3 4">
    <name type="scientific">Gigaspora rosea</name>
    <dbReference type="NCBI Taxonomy" id="44941"/>
    <lineage>
        <taxon>Eukaryota</taxon>
        <taxon>Fungi</taxon>
        <taxon>Fungi incertae sedis</taxon>
        <taxon>Mucoromycota</taxon>
        <taxon>Glomeromycotina</taxon>
        <taxon>Glomeromycetes</taxon>
        <taxon>Diversisporales</taxon>
        <taxon>Gigasporaceae</taxon>
        <taxon>Gigaspora</taxon>
    </lineage>
</organism>
<feature type="domain" description="VWFA" evidence="2">
    <location>
        <begin position="2043"/>
        <end position="2270"/>
    </location>
</feature>
<dbReference type="SMART" id="SM00327">
    <property type="entry name" value="VWA"/>
    <property type="match status" value="1"/>
</dbReference>
<dbReference type="PROSITE" id="PS50234">
    <property type="entry name" value="VWFA"/>
    <property type="match status" value="1"/>
</dbReference>
<dbReference type="STRING" id="44941.A0A397US19"/>
<proteinExistence type="predicted"/>
<dbReference type="SUPFAM" id="SSF53300">
    <property type="entry name" value="vWA-like"/>
    <property type="match status" value="1"/>
</dbReference>
<feature type="compositionally biased region" description="Basic and acidic residues" evidence="1">
    <location>
        <begin position="821"/>
        <end position="850"/>
    </location>
</feature>
<dbReference type="Gene3D" id="3.40.50.300">
    <property type="entry name" value="P-loop containing nucleotide triphosphate hydrolases"/>
    <property type="match status" value="1"/>
</dbReference>
<feature type="region of interest" description="Disordered" evidence="1">
    <location>
        <begin position="885"/>
        <end position="907"/>
    </location>
</feature>
<protein>
    <recommendedName>
        <fullName evidence="2">VWFA domain-containing protein</fullName>
    </recommendedName>
</protein>
<dbReference type="CDD" id="cd00198">
    <property type="entry name" value="vWFA"/>
    <property type="match status" value="1"/>
</dbReference>
<name>A0A397US19_9GLOM</name>
<comment type="caution">
    <text evidence="3">The sequence shown here is derived from an EMBL/GenBank/DDBJ whole genome shotgun (WGS) entry which is preliminary data.</text>
</comment>
<reference evidence="3 4" key="1">
    <citation type="submission" date="2018-06" db="EMBL/GenBank/DDBJ databases">
        <title>Comparative genomics reveals the genomic features of Rhizophagus irregularis, R. cerebriforme, R. diaphanum and Gigaspora rosea, and their symbiotic lifestyle signature.</title>
        <authorList>
            <person name="Morin E."/>
            <person name="San Clemente H."/>
            <person name="Chen E.C.H."/>
            <person name="De La Providencia I."/>
            <person name="Hainaut M."/>
            <person name="Kuo A."/>
            <person name="Kohler A."/>
            <person name="Murat C."/>
            <person name="Tang N."/>
            <person name="Roy S."/>
            <person name="Loubradou J."/>
            <person name="Henrissat B."/>
            <person name="Grigoriev I.V."/>
            <person name="Corradi N."/>
            <person name="Roux C."/>
            <person name="Martin F.M."/>
        </authorList>
    </citation>
    <scope>NUCLEOTIDE SEQUENCE [LARGE SCALE GENOMIC DNA]</scope>
    <source>
        <strain evidence="3 4">DAOM 194757</strain>
    </source>
</reference>
<evidence type="ECO:0000313" key="3">
    <source>
        <dbReference type="EMBL" id="RIB12391.1"/>
    </source>
</evidence>
<evidence type="ECO:0000259" key="2">
    <source>
        <dbReference type="PROSITE" id="PS50234"/>
    </source>
</evidence>
<keyword evidence="4" id="KW-1185">Reference proteome</keyword>
<evidence type="ECO:0000313" key="4">
    <source>
        <dbReference type="Proteomes" id="UP000266673"/>
    </source>
</evidence>
<sequence length="2270" mass="261778">MSRNLKVTDLSDQIPGLYRLLDLCKDDGSNGRVDKIIISTESLKKLCNDLIPNSFKSISNIDYTKLNHTKLKLIGCYGNHVLIAKLLLKNNIIDEQIYNCLIYSDPSGADQCHVNKPTLRPGIYLHKVNIDLGLVIHWPELGCYEENAPSHKKKNMINLHRYLTKLTEHQICLISESDLESFEWNVEENSYEETEGTDVEFEVMENQEEKEDFIHCLGFKIDLPAVIKHELNIDNADCPLPFIIESTFYQAFVTVKKLQAKSTFIPNSKIVRSESEFQNIVKGHKLLIDHKMPMDDLKGLINIGFTTLENELLSPLNNALETEKLNLEKKKEDERKIIINDREIIEKIILNRLKETYSTFEDSTSINKINHSSHKSNDGCLEISNEKENWIELRKLFEFSTHYIAELKPAVEEGSETGQDNNGSEAIKELFVDQVIDFNKQVKKYSQEQKKKGQKISKKSIISDVEDKVNKKTDIQFIHDLYSYKYYKNVDDVTRNYIISRFLEEYNKWKVYTFNPKMKKILPDYFELVTNISTRLENESKQCKEQIIKKEFQRICEVIEKKYSVGSIFKIESVTPYWYRVFQGQTITYYLEEIQPEQLQYTIYNTSLDQNDILSLRQNDLHVSNPAIDMYHPNNCFSFLIDPQTYELRKIALFENNKYFIALWNIVRERFETYYETLCRTFNPKIITNHKHRNFYAEKQSIVIVNEPKGMIGIYQTSAGLLDIYVIDEDQQFYNLAGGIQISAWYGNTIPDIKFMFFIKDKEEICFVQTNGTARIFNLITNQFLPGTAYFPINARDIVCTPDGSCIVAFVEEDALEKNISEENALEKNESKKNNTSEENKFEKNVSERDTSEEEDTLEKNKLEENALEENILDKNTSKINTLEENTSKNALNVNNDTADSANEPNTHNLKTRRAYIYFCSGFGKPASKVIQLPPIISTLELIQFSCMENQIHLTTLDVHTGIFQSLIIKITHEKTQYSFQRKFSKQSLAKVRAIKNFSQDMELEGNDTSFICDVKKGENLVIMREKRAVLEIYSDKRLKVSGAFQCMIDIDSWMEFRIEPKTKLNGFVDAYKLMFEKYPIDNIIDPDQKHIMNLQIALDLNDNEKLSNYKNKFQKYVADTFDELKRSTNKPATSIEKYGLLCLPFSDFNLEDLYNELDDLKKIQLGEWIIQLCILIPIQIAVARNNLFQPLCNGLTSFDSELTDSGASTVDGIAQNISFGWYEGIFKYFGDRPVKVVSSMGEQYMLNHLIGTTFDGSAMVNSLIKSSLAKQPLKKKLSRYFSAVLKDDYQKLYLCCLDFEGLKSLERSPQEDTFLTLFNTVISNLILFKNQFAVNRDMSTMFQRFQDGATLLNDKKIFQAKLCIIVKDVPKHDREGILSEFSLRFRTIVMQEGENNFITKMYPGGLSINPWPMFNDPEWFISLKNLKNKLDKQGAKYDNARTFLQNTKVFMAKLKICDWGSLDENLIQIRVSILKRLLDITIPLGIEEKTNTIEGHLTNRNNGEIIPDQVIKLKDIYDNIGNEFEVQKRKDCSNDVEWFEKLSKFFKFIIQRRINRVQEWFQQNTNESSPDNSDVKDGVYALDQLVNRLSLLWTLCGLSCQECNLKCLKNRHHEGLHDCLTDHNCYASCEFVNSHSNGLFPSCSHKAGHDGKHACNKTSHLCGKQCKFNDKRNCQKKCAKEIDHEDDEHMCQSKRHNCGEPCSLQANTKKGFYRCPNRCIIPCEDEHEQHCCENNSACPILCPIPDCQRRCQSTDHFHALQPQQIHFCGNEHQCQEKCQELGICKVLTEPRKEEEVYKGLVQGTSFAFTKYIQLSERIKCCKKIPPNAFYHEGKHSHGEGKFHYCDTKCQFCEYYCILPYGHPQALHETKHGNMTQTEFTSEDKEFEYRGHKLRAGDHRTFVLCNLYCKELGRHRHIDYCQDASACKPTANKRHIDVSVEPHPEKQKDYISHNLFWERTGFKDPYTAQEQEIFGKCDHECADKIHKPIKGSSIIPNRSFCELPLFHTPLKLSDTPPNGIGYISLGGHHFTCDNPAKKEGLFHIIFTIDRSGSMSGSDKKPLPNTPIYDLLKTNHNNRIGAVYNAVYSFMEARLSAQARSQSTNKDTVSLILFDDEVIVPVENSVLTDSKLILNQLLQHKARSGTNFNLAIQKAGNLINSYFDQARVNVIIFLSDGECSTPRGQLEQICKSNSDRGNPLYLITVLFASRIDSPSLKEMAEIAGRYNPANSMGNTLRCQFTNVMDEIILVNTFTSVAESLRAHNPSLMKKL</sequence>
<dbReference type="InterPro" id="IPR027417">
    <property type="entry name" value="P-loop_NTPase"/>
</dbReference>
<gene>
    <name evidence="3" type="ORF">C2G38_2200787</name>
</gene>
<dbReference type="EMBL" id="QKWP01001029">
    <property type="protein sequence ID" value="RIB12391.1"/>
    <property type="molecule type" value="Genomic_DNA"/>
</dbReference>
<dbReference type="InterPro" id="IPR036465">
    <property type="entry name" value="vWFA_dom_sf"/>
</dbReference>
<accession>A0A397US19</accession>
<dbReference type="OrthoDB" id="2343366at2759"/>
<evidence type="ECO:0000256" key="1">
    <source>
        <dbReference type="SAM" id="MobiDB-lite"/>
    </source>
</evidence>
<dbReference type="Proteomes" id="UP000266673">
    <property type="component" value="Unassembled WGS sequence"/>
</dbReference>